<dbReference type="GO" id="GO:0035251">
    <property type="term" value="F:UDP-glucosyltransferase activity"/>
    <property type="evidence" value="ECO:0007669"/>
    <property type="project" value="TreeGrafter"/>
</dbReference>
<comment type="caution">
    <text evidence="2">The sequence shown here is derived from an EMBL/GenBank/DDBJ whole genome shotgun (WGS) entry which is preliminary data.</text>
</comment>
<reference evidence="2" key="1">
    <citation type="journal article" date="2018" name="DNA Res.">
        <title>Multiple hybrid de novo genome assembly of finger millet, an orphan allotetraploid crop.</title>
        <authorList>
            <person name="Hatakeyama M."/>
            <person name="Aluri S."/>
            <person name="Balachadran M.T."/>
            <person name="Sivarajan S.R."/>
            <person name="Patrignani A."/>
            <person name="Gruter S."/>
            <person name="Poveda L."/>
            <person name="Shimizu-Inatsugi R."/>
            <person name="Baeten J."/>
            <person name="Francoijs K.J."/>
            <person name="Nataraja K.N."/>
            <person name="Reddy Y.A.N."/>
            <person name="Phadnis S."/>
            <person name="Ravikumar R.L."/>
            <person name="Schlapbach R."/>
            <person name="Sreeman S.M."/>
            <person name="Shimizu K.K."/>
        </authorList>
    </citation>
    <scope>NUCLEOTIDE SEQUENCE</scope>
</reference>
<evidence type="ECO:0000313" key="3">
    <source>
        <dbReference type="Proteomes" id="UP001054889"/>
    </source>
</evidence>
<comment type="similarity">
    <text evidence="1">Belongs to the UDP-glycosyltransferase family.</text>
</comment>
<sequence>MHCRWGSTLEAVAIGVPMATWPLFAEQFLNVPMATWPLFAEQFLNEWLIMNVLRVTVSVGVTRPTENILTASTRVDDEKAEEVKAEVGMDQVVKALERLMDQGEERRRKARALKDRARVALEKGGLSYEILEKLIRSSS</sequence>
<dbReference type="Proteomes" id="UP001054889">
    <property type="component" value="Unassembled WGS sequence"/>
</dbReference>
<dbReference type="EMBL" id="BQKI01000009">
    <property type="protein sequence ID" value="GJN02303.1"/>
    <property type="molecule type" value="Genomic_DNA"/>
</dbReference>
<dbReference type="PANTHER" id="PTHR48047">
    <property type="entry name" value="GLYCOSYLTRANSFERASE"/>
    <property type="match status" value="1"/>
</dbReference>
<gene>
    <name evidence="2" type="primary">ga19640</name>
    <name evidence="2" type="ORF">PR202_ga19640</name>
</gene>
<dbReference type="AlphaFoldDB" id="A0AAV5CWM9"/>
<evidence type="ECO:0000313" key="2">
    <source>
        <dbReference type="EMBL" id="GJN02303.1"/>
    </source>
</evidence>
<evidence type="ECO:0000256" key="1">
    <source>
        <dbReference type="ARBA" id="ARBA00009995"/>
    </source>
</evidence>
<reference evidence="2" key="2">
    <citation type="submission" date="2021-12" db="EMBL/GenBank/DDBJ databases">
        <title>Resequencing data analysis of finger millet.</title>
        <authorList>
            <person name="Hatakeyama M."/>
            <person name="Aluri S."/>
            <person name="Balachadran M.T."/>
            <person name="Sivarajan S.R."/>
            <person name="Poveda L."/>
            <person name="Shimizu-Inatsugi R."/>
            <person name="Schlapbach R."/>
            <person name="Sreeman S.M."/>
            <person name="Shimizu K.K."/>
        </authorList>
    </citation>
    <scope>NUCLEOTIDE SEQUENCE</scope>
</reference>
<name>A0AAV5CWM9_ELECO</name>
<organism evidence="2 3">
    <name type="scientific">Eleusine coracana subsp. coracana</name>
    <dbReference type="NCBI Taxonomy" id="191504"/>
    <lineage>
        <taxon>Eukaryota</taxon>
        <taxon>Viridiplantae</taxon>
        <taxon>Streptophyta</taxon>
        <taxon>Embryophyta</taxon>
        <taxon>Tracheophyta</taxon>
        <taxon>Spermatophyta</taxon>
        <taxon>Magnoliopsida</taxon>
        <taxon>Liliopsida</taxon>
        <taxon>Poales</taxon>
        <taxon>Poaceae</taxon>
        <taxon>PACMAD clade</taxon>
        <taxon>Chloridoideae</taxon>
        <taxon>Cynodonteae</taxon>
        <taxon>Eleusininae</taxon>
        <taxon>Eleusine</taxon>
    </lineage>
</organism>
<dbReference type="SUPFAM" id="SSF53756">
    <property type="entry name" value="UDP-Glycosyltransferase/glycogen phosphorylase"/>
    <property type="match status" value="2"/>
</dbReference>
<proteinExistence type="inferred from homology"/>
<keyword evidence="3" id="KW-1185">Reference proteome</keyword>
<accession>A0AAV5CWM9</accession>
<protein>
    <submittedName>
        <fullName evidence="2">Uncharacterized protein</fullName>
    </submittedName>
</protein>
<dbReference type="PANTHER" id="PTHR48047:SF168">
    <property type="entry name" value="GLYCOSYLTRANSFERASE"/>
    <property type="match status" value="1"/>
</dbReference>
<dbReference type="Gene3D" id="3.40.50.2000">
    <property type="entry name" value="Glycogen Phosphorylase B"/>
    <property type="match status" value="3"/>
</dbReference>